<organism evidence="3">
    <name type="scientific">Aureococcus anophagefferens</name>
    <name type="common">Harmful bloom alga</name>
    <dbReference type="NCBI Taxonomy" id="44056"/>
    <lineage>
        <taxon>Eukaryota</taxon>
        <taxon>Sar</taxon>
        <taxon>Stramenopiles</taxon>
        <taxon>Ochrophyta</taxon>
        <taxon>Pelagophyceae</taxon>
        <taxon>Pelagomonadales</taxon>
        <taxon>Pelagomonadaceae</taxon>
        <taxon>Aureococcus</taxon>
    </lineage>
</organism>
<evidence type="ECO:0000313" key="2">
    <source>
        <dbReference type="EMBL" id="EGB12335.1"/>
    </source>
</evidence>
<dbReference type="RefSeq" id="XP_009033385.1">
    <property type="nucleotide sequence ID" value="XM_009035137.1"/>
</dbReference>
<dbReference type="CDD" id="cd00761">
    <property type="entry name" value="Glyco_tranf_GTA_type"/>
    <property type="match status" value="1"/>
</dbReference>
<dbReference type="AlphaFoldDB" id="F0XXK3"/>
<dbReference type="SUPFAM" id="SSF53448">
    <property type="entry name" value="Nucleotide-diphospho-sugar transferases"/>
    <property type="match status" value="1"/>
</dbReference>
<dbReference type="OrthoDB" id="416111at2759"/>
<evidence type="ECO:0008006" key="4">
    <source>
        <dbReference type="Google" id="ProtNLM"/>
    </source>
</evidence>
<proteinExistence type="predicted"/>
<dbReference type="InterPro" id="IPR029044">
    <property type="entry name" value="Nucleotide-diphossugar_trans"/>
</dbReference>
<gene>
    <name evidence="2" type="ORF">AURANDRAFT_61239</name>
</gene>
<feature type="region of interest" description="Disordered" evidence="1">
    <location>
        <begin position="91"/>
        <end position="115"/>
    </location>
</feature>
<feature type="compositionally biased region" description="Basic residues" evidence="1">
    <location>
        <begin position="91"/>
        <end position="110"/>
    </location>
</feature>
<name>F0XXK3_AURAN</name>
<keyword evidence="3" id="KW-1185">Reference proteome</keyword>
<feature type="region of interest" description="Disordered" evidence="1">
    <location>
        <begin position="133"/>
        <end position="153"/>
    </location>
</feature>
<dbReference type="InParanoid" id="F0XXK3"/>
<dbReference type="Proteomes" id="UP000002729">
    <property type="component" value="Unassembled WGS sequence"/>
</dbReference>
<dbReference type="GeneID" id="20223383"/>
<dbReference type="EMBL" id="GL833121">
    <property type="protein sequence ID" value="EGB12335.1"/>
    <property type="molecule type" value="Genomic_DNA"/>
</dbReference>
<dbReference type="KEGG" id="aaf:AURANDRAFT_61239"/>
<protein>
    <recommendedName>
        <fullName evidence="4">Glycosyltransferase 2-like domain-containing protein</fullName>
    </recommendedName>
</protein>
<sequence length="642" mass="69050">MFAWRALVRRAATPATCTWSSPCAATLRAAAPAAWATPGGGALGALLAPAAARRSLHVLARPAAAPLVSTRALLPGFARVFESTMKRRRKMMNKHKVKKRKRAQRMKAKSPHAERRVALSGMEGVAFVASRQRRAVANEPDDDDERAVAKERDDDARTVEEVRVLQKTLVVDAPVADCRPLGWLVAGASFQVLERRGGWARLGRGGWVQSAAVAATAAAPLREALSAAPPGAAWYARRAAVLGGAELRWSPEATSAALGDRVEAGDVVEIIDEQLSSALSTACLVRGRGWLDASKLAPPPPPKPVRYGDAVDVLVPTTASRAAHHAGCYASFACSDYSGPRRLIVVDSGPAPSPFFSNCADPRVTYVHVRGAANDLTIGEKRNRALAELATSPVVANFDDDDLYGPSYLPTMVKALADAGGAGLAKLDKWFAYRAGKEFAYDAETRVAGAFDAADPPAAVPASLVETERKSRGFGFVYARSGARSAWDAVRWKDTNWGEDASWVAKLESAGVPLAFVKDDACRMLHVQHGRNVACTLCTEFVDEAFLRRSPVGPLLRHLPPPARPDPFGPMRGVFVFDDAAAAEADVGAWRRRVRDYDANRDRVTAVGEDVWRGDRRARAAEDARADRADRAWRHAVAALQP</sequence>
<accession>F0XXK3</accession>
<reference evidence="2 3" key="1">
    <citation type="journal article" date="2011" name="Proc. Natl. Acad. Sci. U.S.A.">
        <title>Niche of harmful alga Aureococcus anophagefferens revealed through ecogenomics.</title>
        <authorList>
            <person name="Gobler C.J."/>
            <person name="Berry D.L."/>
            <person name="Dyhrman S.T."/>
            <person name="Wilhelm S.W."/>
            <person name="Salamov A."/>
            <person name="Lobanov A.V."/>
            <person name="Zhang Y."/>
            <person name="Collier J.L."/>
            <person name="Wurch L.L."/>
            <person name="Kustka A.B."/>
            <person name="Dill B.D."/>
            <person name="Shah M."/>
            <person name="VerBerkmoes N.C."/>
            <person name="Kuo A."/>
            <person name="Terry A."/>
            <person name="Pangilinan J."/>
            <person name="Lindquist E.A."/>
            <person name="Lucas S."/>
            <person name="Paulsen I.T."/>
            <person name="Hattenrath-Lehmann T.K."/>
            <person name="Talmage S.C."/>
            <person name="Walker E.A."/>
            <person name="Koch F."/>
            <person name="Burson A.M."/>
            <person name="Marcoval M.A."/>
            <person name="Tang Y.Z."/>
            <person name="Lecleir G.R."/>
            <person name="Coyne K.J."/>
            <person name="Berg G.M."/>
            <person name="Bertrand E.M."/>
            <person name="Saito M.A."/>
            <person name="Gladyshev V.N."/>
            <person name="Grigoriev I.V."/>
        </authorList>
    </citation>
    <scope>NUCLEOTIDE SEQUENCE [LARGE SCALE GENOMIC DNA]</scope>
    <source>
        <strain evidence="3">CCMP 1984</strain>
    </source>
</reference>
<evidence type="ECO:0000256" key="1">
    <source>
        <dbReference type="SAM" id="MobiDB-lite"/>
    </source>
</evidence>
<dbReference type="Gene3D" id="3.90.550.10">
    <property type="entry name" value="Spore Coat Polysaccharide Biosynthesis Protein SpsA, Chain A"/>
    <property type="match status" value="1"/>
</dbReference>
<evidence type="ECO:0000313" key="3">
    <source>
        <dbReference type="Proteomes" id="UP000002729"/>
    </source>
</evidence>